<dbReference type="SUPFAM" id="SSF53041">
    <property type="entry name" value="Resolvase-like"/>
    <property type="match status" value="1"/>
</dbReference>
<dbReference type="CDD" id="cd03768">
    <property type="entry name" value="SR_ResInv"/>
    <property type="match status" value="1"/>
</dbReference>
<proteinExistence type="predicted"/>
<dbReference type="PROSITE" id="PS51736">
    <property type="entry name" value="RECOMBINASES_3"/>
    <property type="match status" value="1"/>
</dbReference>
<evidence type="ECO:0000256" key="5">
    <source>
        <dbReference type="PROSITE-ProRule" id="PRU10137"/>
    </source>
</evidence>
<dbReference type="OrthoDB" id="128993at2"/>
<dbReference type="EMBL" id="LAVO01000001">
    <property type="protein sequence ID" value="KOS12009.1"/>
    <property type="molecule type" value="Genomic_DNA"/>
</dbReference>
<evidence type="ECO:0000256" key="1">
    <source>
        <dbReference type="ARBA" id="ARBA00022908"/>
    </source>
</evidence>
<keyword evidence="1" id="KW-0229">DNA integration</keyword>
<dbReference type="SMART" id="SM00857">
    <property type="entry name" value="Resolvase"/>
    <property type="match status" value="1"/>
</dbReference>
<dbReference type="InterPro" id="IPR006119">
    <property type="entry name" value="Resolv_N"/>
</dbReference>
<sequence>MRVGYARVSTIEQDAERQVARLLDLGVPEDRIYSDVGFSGAKMTRTGLDNALAAVREGDTFVVPALDRLARNTEGALEVIRRLTDAGVIFQNGTTPYDPKDPMAKLFFTILAAVAEAEGGWISLRTREAMARPKVRAKLKGRRPKLTERQDENIAKHMAAGDLAVAEIAQMFNTSRTGVYRAQARHQARSAQKVGE</sequence>
<dbReference type="Pfam" id="PF00239">
    <property type="entry name" value="Resolvase"/>
    <property type="match status" value="1"/>
</dbReference>
<dbReference type="AlphaFoldDB" id="A0A0M9VM91"/>
<dbReference type="InterPro" id="IPR036162">
    <property type="entry name" value="Resolvase-like_N_sf"/>
</dbReference>
<evidence type="ECO:0000256" key="4">
    <source>
        <dbReference type="PIRSR" id="PIRSR606118-50"/>
    </source>
</evidence>
<dbReference type="PANTHER" id="PTHR30461:SF2">
    <property type="entry name" value="SERINE RECOMBINASE PINE-RELATED"/>
    <property type="match status" value="1"/>
</dbReference>
<dbReference type="PANTHER" id="PTHR30461">
    <property type="entry name" value="DNA-INVERTASE FROM LAMBDOID PROPHAGE"/>
    <property type="match status" value="1"/>
</dbReference>
<protein>
    <recommendedName>
        <fullName evidence="6">Resolvase/invertase-type recombinase catalytic domain-containing protein</fullName>
    </recommendedName>
</protein>
<evidence type="ECO:0000313" key="8">
    <source>
        <dbReference type="Proteomes" id="UP000037737"/>
    </source>
</evidence>
<dbReference type="Proteomes" id="UP000037737">
    <property type="component" value="Unassembled WGS sequence"/>
</dbReference>
<comment type="caution">
    <text evidence="7">The sequence shown here is derived from an EMBL/GenBank/DDBJ whole genome shotgun (WGS) entry which is preliminary data.</text>
</comment>
<feature type="domain" description="Resolvase/invertase-type recombinase catalytic" evidence="6">
    <location>
        <begin position="1"/>
        <end position="137"/>
    </location>
</feature>
<organism evidence="7 8">
    <name type="scientific">Microbacterium aurantiacum</name>
    <dbReference type="NCBI Taxonomy" id="162393"/>
    <lineage>
        <taxon>Bacteria</taxon>
        <taxon>Bacillati</taxon>
        <taxon>Actinomycetota</taxon>
        <taxon>Actinomycetes</taxon>
        <taxon>Micrococcales</taxon>
        <taxon>Microbacteriaceae</taxon>
        <taxon>Microbacterium</taxon>
    </lineage>
</organism>
<evidence type="ECO:0000259" key="6">
    <source>
        <dbReference type="PROSITE" id="PS51736"/>
    </source>
</evidence>
<keyword evidence="8" id="KW-1185">Reference proteome</keyword>
<accession>A0A0M9VM91</accession>
<dbReference type="GO" id="GO:0000150">
    <property type="term" value="F:DNA strand exchange activity"/>
    <property type="evidence" value="ECO:0007669"/>
    <property type="project" value="InterPro"/>
</dbReference>
<dbReference type="PATRIC" id="fig|84292.3.peg.176"/>
<dbReference type="PROSITE" id="PS00397">
    <property type="entry name" value="RECOMBINASES_1"/>
    <property type="match status" value="1"/>
</dbReference>
<dbReference type="Gene3D" id="3.40.50.1390">
    <property type="entry name" value="Resolvase, N-terminal catalytic domain"/>
    <property type="match status" value="1"/>
</dbReference>
<feature type="active site" description="O-(5'-phospho-DNA)-serine intermediate" evidence="4 5">
    <location>
        <position position="9"/>
    </location>
</feature>
<dbReference type="KEGG" id="mcw:A8L33_05450"/>
<evidence type="ECO:0000256" key="2">
    <source>
        <dbReference type="ARBA" id="ARBA00023125"/>
    </source>
</evidence>
<evidence type="ECO:0000313" key="7">
    <source>
        <dbReference type="EMBL" id="KOS12009.1"/>
    </source>
</evidence>
<keyword evidence="3" id="KW-0233">DNA recombination</keyword>
<name>A0A0M9VM91_9MICO</name>
<evidence type="ECO:0000256" key="3">
    <source>
        <dbReference type="ARBA" id="ARBA00023172"/>
    </source>
</evidence>
<gene>
    <name evidence="7" type="ORF">XI38_00835</name>
</gene>
<reference evidence="7" key="1">
    <citation type="submission" date="2015-04" db="EMBL/GenBank/DDBJ databases">
        <title>Complete genome sequence of Microbacterium chocolatum SIT 101, a bacterium enantioselectively hydrolyzing mesomeric diesters.</title>
        <authorList>
            <person name="Li X."/>
            <person name="Xu Y."/>
        </authorList>
    </citation>
    <scope>NUCLEOTIDE SEQUENCE [LARGE SCALE GENOMIC DNA]</scope>
    <source>
        <strain evidence="7">SIT 101</strain>
    </source>
</reference>
<dbReference type="GO" id="GO:0003677">
    <property type="term" value="F:DNA binding"/>
    <property type="evidence" value="ECO:0007669"/>
    <property type="project" value="UniProtKB-KW"/>
</dbReference>
<dbReference type="InterPro" id="IPR006118">
    <property type="entry name" value="Recombinase_CS"/>
</dbReference>
<dbReference type="InterPro" id="IPR050639">
    <property type="entry name" value="SSR_resolvase"/>
</dbReference>
<dbReference type="GO" id="GO:0015074">
    <property type="term" value="P:DNA integration"/>
    <property type="evidence" value="ECO:0007669"/>
    <property type="project" value="UniProtKB-KW"/>
</dbReference>
<dbReference type="PROSITE" id="PS00398">
    <property type="entry name" value="RECOMBINASES_2"/>
    <property type="match status" value="1"/>
</dbReference>
<keyword evidence="2" id="KW-0238">DNA-binding</keyword>